<dbReference type="InterPro" id="IPR000150">
    <property type="entry name" value="Cof"/>
</dbReference>
<dbReference type="EMBL" id="WKKF01000001">
    <property type="protein sequence ID" value="MRX53339.1"/>
    <property type="molecule type" value="Genomic_DNA"/>
</dbReference>
<dbReference type="InterPro" id="IPR006379">
    <property type="entry name" value="HAD-SF_hydro_IIB"/>
</dbReference>
<dbReference type="Gene3D" id="3.40.50.1000">
    <property type="entry name" value="HAD superfamily/HAD-like"/>
    <property type="match status" value="1"/>
</dbReference>
<evidence type="ECO:0000313" key="1">
    <source>
        <dbReference type="EMBL" id="MRX53339.1"/>
    </source>
</evidence>
<name>A0A6I2M606_9BACI</name>
<keyword evidence="2" id="KW-1185">Reference proteome</keyword>
<dbReference type="AlphaFoldDB" id="A0A6I2M606"/>
<dbReference type="SUPFAM" id="SSF56784">
    <property type="entry name" value="HAD-like"/>
    <property type="match status" value="1"/>
</dbReference>
<dbReference type="PANTHER" id="PTHR10000">
    <property type="entry name" value="PHOSPHOSERINE PHOSPHATASE"/>
    <property type="match status" value="1"/>
</dbReference>
<evidence type="ECO:0000313" key="2">
    <source>
        <dbReference type="Proteomes" id="UP000441585"/>
    </source>
</evidence>
<dbReference type="InterPro" id="IPR036412">
    <property type="entry name" value="HAD-like_sf"/>
</dbReference>
<organism evidence="1 2">
    <name type="scientific">Metabacillus idriensis</name>
    <dbReference type="NCBI Taxonomy" id="324768"/>
    <lineage>
        <taxon>Bacteria</taxon>
        <taxon>Bacillati</taxon>
        <taxon>Bacillota</taxon>
        <taxon>Bacilli</taxon>
        <taxon>Bacillales</taxon>
        <taxon>Bacillaceae</taxon>
        <taxon>Metabacillus</taxon>
    </lineage>
</organism>
<keyword evidence="1" id="KW-0378">Hydrolase</keyword>
<dbReference type="GO" id="GO:0000287">
    <property type="term" value="F:magnesium ion binding"/>
    <property type="evidence" value="ECO:0007669"/>
    <property type="project" value="TreeGrafter"/>
</dbReference>
<dbReference type="Proteomes" id="UP000441585">
    <property type="component" value="Unassembled WGS sequence"/>
</dbReference>
<dbReference type="NCBIfam" id="TIGR00099">
    <property type="entry name" value="Cof-subfamily"/>
    <property type="match status" value="1"/>
</dbReference>
<sequence length="269" mass="30173">MIKLFVSDLDGTLLSFEKKVTEQDISALKELKKNGVDVCLASGRMDVEIGEILTMVGEKYHRISQNGAFINTDQDESLHALTFENVIAKEVFEQVRSTDLITIIADYSKNYTERRDEVITGIESRMFSPIEENVNLLHALGQDVKASKISILGEYEAISELQKTLQERHPDTIETYISDKQCLDVMPKNISKGNALKMLIEHLGIKPEEVACIGDSFNDIPMFNMTPHSFAMEDALPEVKKEAAYTASSVGEAIKQVLEMNKKQLQVKV</sequence>
<accession>A0A6I2M606</accession>
<reference evidence="1 2" key="1">
    <citation type="submission" date="2019-11" db="EMBL/GenBank/DDBJ databases">
        <title>Bacillus idriensis genome.</title>
        <authorList>
            <person name="Konopka E.N."/>
            <person name="Newman J.D."/>
        </authorList>
    </citation>
    <scope>NUCLEOTIDE SEQUENCE [LARGE SCALE GENOMIC DNA]</scope>
    <source>
        <strain evidence="1 2">DSM 19097</strain>
    </source>
</reference>
<dbReference type="PANTHER" id="PTHR10000:SF8">
    <property type="entry name" value="HAD SUPERFAMILY HYDROLASE-LIKE, TYPE 3"/>
    <property type="match status" value="1"/>
</dbReference>
<gene>
    <name evidence="1" type="ORF">GJU41_05100</name>
</gene>
<dbReference type="GO" id="GO:0016791">
    <property type="term" value="F:phosphatase activity"/>
    <property type="evidence" value="ECO:0007669"/>
    <property type="project" value="UniProtKB-ARBA"/>
</dbReference>
<dbReference type="SFLD" id="SFLDG01140">
    <property type="entry name" value="C2.B:_Phosphomannomutase_and_P"/>
    <property type="match status" value="1"/>
</dbReference>
<dbReference type="Gene3D" id="3.30.1240.10">
    <property type="match status" value="1"/>
</dbReference>
<protein>
    <submittedName>
        <fullName evidence="1">Cof-type HAD-IIB family hydrolase</fullName>
    </submittedName>
</protein>
<dbReference type="InterPro" id="IPR023214">
    <property type="entry name" value="HAD_sf"/>
</dbReference>
<dbReference type="NCBIfam" id="TIGR01484">
    <property type="entry name" value="HAD-SF-IIB"/>
    <property type="match status" value="1"/>
</dbReference>
<dbReference type="Pfam" id="PF08282">
    <property type="entry name" value="Hydrolase_3"/>
    <property type="match status" value="1"/>
</dbReference>
<dbReference type="SFLD" id="SFLDS00003">
    <property type="entry name" value="Haloacid_Dehalogenase"/>
    <property type="match status" value="1"/>
</dbReference>
<dbReference type="PROSITE" id="PS01228">
    <property type="entry name" value="COF_1"/>
    <property type="match status" value="1"/>
</dbReference>
<dbReference type="RefSeq" id="WP_070876753.1">
    <property type="nucleotide sequence ID" value="NZ_CAJGAA010000001.1"/>
</dbReference>
<comment type="caution">
    <text evidence="1">The sequence shown here is derived from an EMBL/GenBank/DDBJ whole genome shotgun (WGS) entry which is preliminary data.</text>
</comment>
<dbReference type="GO" id="GO:0005829">
    <property type="term" value="C:cytosol"/>
    <property type="evidence" value="ECO:0007669"/>
    <property type="project" value="TreeGrafter"/>
</dbReference>
<proteinExistence type="predicted"/>